<keyword evidence="4" id="KW-1185">Reference proteome</keyword>
<feature type="region of interest" description="Disordered" evidence="1">
    <location>
        <begin position="1"/>
        <end position="33"/>
    </location>
</feature>
<dbReference type="EMBL" id="BMVW01000009">
    <property type="protein sequence ID" value="GGZ19651.1"/>
    <property type="molecule type" value="Genomic_DNA"/>
</dbReference>
<reference evidence="3" key="1">
    <citation type="journal article" date="2014" name="Int. J. Syst. Evol. Microbiol.">
        <title>Complete genome sequence of Corynebacterium casei LMG S-19264T (=DSM 44701T), isolated from a smear-ripened cheese.</title>
        <authorList>
            <consortium name="US DOE Joint Genome Institute (JGI-PGF)"/>
            <person name="Walter F."/>
            <person name="Albersmeier A."/>
            <person name="Kalinowski J."/>
            <person name="Ruckert C."/>
        </authorList>
    </citation>
    <scope>NUCLEOTIDE SEQUENCE</scope>
    <source>
        <strain evidence="3">JCM 4815</strain>
    </source>
</reference>
<organism evidence="3 4">
    <name type="scientific">Streptomyces poonensis</name>
    <dbReference type="NCBI Taxonomy" id="68255"/>
    <lineage>
        <taxon>Bacteria</taxon>
        <taxon>Bacillati</taxon>
        <taxon>Actinomycetota</taxon>
        <taxon>Actinomycetes</taxon>
        <taxon>Kitasatosporales</taxon>
        <taxon>Streptomycetaceae</taxon>
        <taxon>Streptomyces</taxon>
    </lineage>
</organism>
<dbReference type="Pfam" id="PF00583">
    <property type="entry name" value="Acetyltransf_1"/>
    <property type="match status" value="1"/>
</dbReference>
<accession>A0A918PT35</accession>
<gene>
    <name evidence="3" type="ORF">GCM10010365_44830</name>
</gene>
<evidence type="ECO:0000259" key="2">
    <source>
        <dbReference type="PROSITE" id="PS51186"/>
    </source>
</evidence>
<dbReference type="SUPFAM" id="SSF55729">
    <property type="entry name" value="Acyl-CoA N-acyltransferases (Nat)"/>
    <property type="match status" value="1"/>
</dbReference>
<feature type="domain" description="N-acetyltransferase" evidence="2">
    <location>
        <begin position="59"/>
        <end position="234"/>
    </location>
</feature>
<sequence>MSSAPNHENASQSESDLAPVSDLVPVVSPGNMGDEPVVTPDNVLYPWDASARVPAPPPVFLRRMTRWQADLHREDLANLYLTANSCQRGTAYDDYQHFLGRLTEHMRLVGFDLVVAESRETVGMAYGAPLDRPGTFWRHFVGDLPGTIDNLTAQGQAFAVLELMVLPAYRRLGIAGRLLTTLLNRSGLKLATALVPPDNRIAHAAYRAWGWAGIGRLRLPDGPPAYDVLAIRMP</sequence>
<feature type="compositionally biased region" description="Polar residues" evidence="1">
    <location>
        <begin position="1"/>
        <end position="15"/>
    </location>
</feature>
<dbReference type="InterPro" id="IPR000182">
    <property type="entry name" value="GNAT_dom"/>
</dbReference>
<evidence type="ECO:0000313" key="3">
    <source>
        <dbReference type="EMBL" id="GGZ19651.1"/>
    </source>
</evidence>
<dbReference type="GO" id="GO:0016747">
    <property type="term" value="F:acyltransferase activity, transferring groups other than amino-acyl groups"/>
    <property type="evidence" value="ECO:0007669"/>
    <property type="project" value="InterPro"/>
</dbReference>
<reference evidence="3" key="2">
    <citation type="submission" date="2020-09" db="EMBL/GenBank/DDBJ databases">
        <authorList>
            <person name="Sun Q."/>
            <person name="Ohkuma M."/>
        </authorList>
    </citation>
    <scope>NUCLEOTIDE SEQUENCE</scope>
    <source>
        <strain evidence="3">JCM 4815</strain>
    </source>
</reference>
<dbReference type="InterPro" id="IPR016181">
    <property type="entry name" value="Acyl_CoA_acyltransferase"/>
</dbReference>
<dbReference type="PROSITE" id="PS51186">
    <property type="entry name" value="GNAT"/>
    <property type="match status" value="1"/>
</dbReference>
<dbReference type="AlphaFoldDB" id="A0A918PT35"/>
<comment type="caution">
    <text evidence="3">The sequence shown here is derived from an EMBL/GenBank/DDBJ whole genome shotgun (WGS) entry which is preliminary data.</text>
</comment>
<proteinExistence type="predicted"/>
<dbReference type="Gene3D" id="3.40.630.30">
    <property type="match status" value="1"/>
</dbReference>
<protein>
    <recommendedName>
        <fullName evidence="2">N-acetyltransferase domain-containing protein</fullName>
    </recommendedName>
</protein>
<evidence type="ECO:0000313" key="4">
    <source>
        <dbReference type="Proteomes" id="UP000622166"/>
    </source>
</evidence>
<name>A0A918PT35_9ACTN</name>
<evidence type="ECO:0000256" key="1">
    <source>
        <dbReference type="SAM" id="MobiDB-lite"/>
    </source>
</evidence>
<dbReference type="Proteomes" id="UP000622166">
    <property type="component" value="Unassembled WGS sequence"/>
</dbReference>